<dbReference type="SUPFAM" id="SSF48317">
    <property type="entry name" value="Acid phosphatase/Vanadium-dependent haloperoxidase"/>
    <property type="match status" value="1"/>
</dbReference>
<keyword evidence="1" id="KW-1133">Transmembrane helix</keyword>
<keyword evidence="1" id="KW-0472">Membrane</keyword>
<feature type="transmembrane region" description="Helical" evidence="1">
    <location>
        <begin position="85"/>
        <end position="104"/>
    </location>
</feature>
<dbReference type="Proteomes" id="UP000316429">
    <property type="component" value="Unassembled WGS sequence"/>
</dbReference>
<feature type="domain" description="Phosphatidic acid phosphatase type 2/haloperoxidase" evidence="2">
    <location>
        <begin position="115"/>
        <end position="238"/>
    </location>
</feature>
<sequence length="255" mass="28094">MFLTEELVMQLANVNNFEKPVSHGAEEKARDFLPAALILLGFVSIVFAAVPELDLMTSRFFWDEQNGFDTGKNPLLIAFRDINRLLPWILIGTATALLIANGFMGHLRRLAPPHKLLFVITFFAIGPGLGVEAIKALVGRARPRALEGFGGNAVFTPPWEISDQCLRNSSFISGEAASAFALLTLVVFVAPRYAKIYLAAIGVLAAAFSFNRVVFGAHFLSDVVIGWHVMWVLALLLWRVFSRSASQIDAVFCRK</sequence>
<evidence type="ECO:0000313" key="4">
    <source>
        <dbReference type="Proteomes" id="UP000316429"/>
    </source>
</evidence>
<comment type="caution">
    <text evidence="3">The sequence shown here is derived from an EMBL/GenBank/DDBJ whole genome shotgun (WGS) entry which is preliminary data.</text>
</comment>
<dbReference type="SMART" id="SM00014">
    <property type="entry name" value="acidPPc"/>
    <property type="match status" value="1"/>
</dbReference>
<dbReference type="AlphaFoldDB" id="A0A504UN63"/>
<feature type="transmembrane region" description="Helical" evidence="1">
    <location>
        <begin position="116"/>
        <end position="138"/>
    </location>
</feature>
<name>A0A504UN63_9HYPH</name>
<feature type="transmembrane region" description="Helical" evidence="1">
    <location>
        <begin position="196"/>
        <end position="217"/>
    </location>
</feature>
<dbReference type="Pfam" id="PF01569">
    <property type="entry name" value="PAP2"/>
    <property type="match status" value="1"/>
</dbReference>
<dbReference type="InterPro" id="IPR036938">
    <property type="entry name" value="PAP2/HPO_sf"/>
</dbReference>
<protein>
    <submittedName>
        <fullName evidence="3">Phosphatase PAP2 family protein</fullName>
    </submittedName>
</protein>
<proteinExistence type="predicted"/>
<organism evidence="3 4">
    <name type="scientific">Rhizobium glycinendophyticum</name>
    <dbReference type="NCBI Taxonomy" id="2589807"/>
    <lineage>
        <taxon>Bacteria</taxon>
        <taxon>Pseudomonadati</taxon>
        <taxon>Pseudomonadota</taxon>
        <taxon>Alphaproteobacteria</taxon>
        <taxon>Hyphomicrobiales</taxon>
        <taxon>Rhizobiaceae</taxon>
        <taxon>Rhizobium/Agrobacterium group</taxon>
        <taxon>Rhizobium</taxon>
    </lineage>
</organism>
<dbReference type="EMBL" id="VFYP01000001">
    <property type="protein sequence ID" value="TPP10456.1"/>
    <property type="molecule type" value="Genomic_DNA"/>
</dbReference>
<keyword evidence="4" id="KW-1185">Reference proteome</keyword>
<feature type="transmembrane region" description="Helical" evidence="1">
    <location>
        <begin position="223"/>
        <end position="241"/>
    </location>
</feature>
<keyword evidence="1" id="KW-0812">Transmembrane</keyword>
<accession>A0A504UN63</accession>
<gene>
    <name evidence="3" type="ORF">FJQ55_06300</name>
</gene>
<dbReference type="Gene3D" id="1.20.144.10">
    <property type="entry name" value="Phosphatidic acid phosphatase type 2/haloperoxidase"/>
    <property type="match status" value="1"/>
</dbReference>
<evidence type="ECO:0000259" key="2">
    <source>
        <dbReference type="SMART" id="SM00014"/>
    </source>
</evidence>
<feature type="transmembrane region" description="Helical" evidence="1">
    <location>
        <begin position="171"/>
        <end position="189"/>
    </location>
</feature>
<dbReference type="CDD" id="cd03396">
    <property type="entry name" value="PAP2_like_6"/>
    <property type="match status" value="1"/>
</dbReference>
<evidence type="ECO:0000313" key="3">
    <source>
        <dbReference type="EMBL" id="TPP10456.1"/>
    </source>
</evidence>
<evidence type="ECO:0000256" key="1">
    <source>
        <dbReference type="SAM" id="Phobius"/>
    </source>
</evidence>
<reference evidence="3 4" key="1">
    <citation type="submission" date="2019-06" db="EMBL/GenBank/DDBJ databases">
        <title>Rhizobium sp. CL12 isolated from roots of soybean.</title>
        <authorList>
            <person name="Wang C."/>
        </authorList>
    </citation>
    <scope>NUCLEOTIDE SEQUENCE [LARGE SCALE GENOMIC DNA]</scope>
    <source>
        <strain evidence="3 4">CL12</strain>
    </source>
</reference>
<feature type="transmembrane region" description="Helical" evidence="1">
    <location>
        <begin position="32"/>
        <end position="50"/>
    </location>
</feature>
<dbReference type="InterPro" id="IPR000326">
    <property type="entry name" value="PAP2/HPO"/>
</dbReference>